<dbReference type="PANTHER" id="PTHR23150">
    <property type="entry name" value="SULFATASE MODIFYING FACTOR 1, 2"/>
    <property type="match status" value="1"/>
</dbReference>
<dbReference type="InterPro" id="IPR042095">
    <property type="entry name" value="SUMF_sf"/>
</dbReference>
<accession>A0A6M0CIS5</accession>
<dbReference type="Proteomes" id="UP000474296">
    <property type="component" value="Unassembled WGS sequence"/>
</dbReference>
<evidence type="ECO:0000313" key="3">
    <source>
        <dbReference type="Proteomes" id="UP000474296"/>
    </source>
</evidence>
<organism evidence="2 3">
    <name type="scientific">Spongiivirga citrea</name>
    <dbReference type="NCBI Taxonomy" id="1481457"/>
    <lineage>
        <taxon>Bacteria</taxon>
        <taxon>Pseudomonadati</taxon>
        <taxon>Bacteroidota</taxon>
        <taxon>Flavobacteriia</taxon>
        <taxon>Flavobacteriales</taxon>
        <taxon>Flavobacteriaceae</taxon>
        <taxon>Spongiivirga</taxon>
    </lineage>
</organism>
<dbReference type="InterPro" id="IPR005532">
    <property type="entry name" value="SUMF_dom"/>
</dbReference>
<dbReference type="InterPro" id="IPR051043">
    <property type="entry name" value="Sulfatase_Mod_Factor_Kinase"/>
</dbReference>
<sequence length="364" mass="41390">MFRTIKYLIAAITIGMILNCKEVSPSNSISMGPANETSEKINTPAGMVWIPGAVYERGASTTDKTARPDEKPRHKVAVDGFFMDITEVTNKQFKKFVEATDYVTVAERKIDWEEIKKQLPVGIEKPHDSLLQPGSLSFKCNAKEISDLTNYSQWWQWQLGVNWKHPYGKGSSIKEMDNYPVVHIAYEDALAYCKWANRRLPTEAEWELAARAGQDNLVYTWGNDPKLLNTMANTWQGIFPTLNTKRDGYEKVAPVKSFKPNAYGIYDMTGNVWEFTQDWYDYNYYTKLAQEIEVKNNPRGPNKSYNPVNPYAEEKTIRGGSFLCHDTYCSSYRVSARMATSIDTGAEHLGFRTVATPDMIGNSK</sequence>
<dbReference type="SUPFAM" id="SSF56436">
    <property type="entry name" value="C-type lectin-like"/>
    <property type="match status" value="1"/>
</dbReference>
<evidence type="ECO:0000313" key="2">
    <source>
        <dbReference type="EMBL" id="NER17856.1"/>
    </source>
</evidence>
<keyword evidence="3" id="KW-1185">Reference proteome</keyword>
<dbReference type="EMBL" id="JAABOQ010000004">
    <property type="protein sequence ID" value="NER17856.1"/>
    <property type="molecule type" value="Genomic_DNA"/>
</dbReference>
<dbReference type="Pfam" id="PF03781">
    <property type="entry name" value="FGE-sulfatase"/>
    <property type="match status" value="1"/>
</dbReference>
<proteinExistence type="predicted"/>
<dbReference type="GO" id="GO:0120147">
    <property type="term" value="F:formylglycine-generating oxidase activity"/>
    <property type="evidence" value="ECO:0007669"/>
    <property type="project" value="TreeGrafter"/>
</dbReference>
<dbReference type="InterPro" id="IPR016187">
    <property type="entry name" value="CTDL_fold"/>
</dbReference>
<gene>
    <name evidence="2" type="ORF">GWK10_11580</name>
</gene>
<evidence type="ECO:0000259" key="1">
    <source>
        <dbReference type="Pfam" id="PF03781"/>
    </source>
</evidence>
<dbReference type="Gene3D" id="3.90.1580.10">
    <property type="entry name" value="paralog of FGE (formylglycine-generating enzyme)"/>
    <property type="match status" value="1"/>
</dbReference>
<comment type="caution">
    <text evidence="2">The sequence shown here is derived from an EMBL/GenBank/DDBJ whole genome shotgun (WGS) entry which is preliminary data.</text>
</comment>
<dbReference type="AlphaFoldDB" id="A0A6M0CIS5"/>
<reference evidence="2 3" key="1">
    <citation type="submission" date="2020-01" db="EMBL/GenBank/DDBJ databases">
        <title>Spongiivirga citrea KCTC 32990T.</title>
        <authorList>
            <person name="Wang G."/>
        </authorList>
    </citation>
    <scope>NUCLEOTIDE SEQUENCE [LARGE SCALE GENOMIC DNA]</scope>
    <source>
        <strain evidence="2 3">KCTC 32990</strain>
    </source>
</reference>
<name>A0A6M0CIS5_9FLAO</name>
<protein>
    <submittedName>
        <fullName evidence="2">SUMF1/EgtB/PvdO family nonheme iron enzyme</fullName>
    </submittedName>
</protein>
<dbReference type="RefSeq" id="WP_164032525.1">
    <property type="nucleotide sequence ID" value="NZ_JAABOQ010000004.1"/>
</dbReference>
<feature type="domain" description="Sulfatase-modifying factor enzyme-like" evidence="1">
    <location>
        <begin position="45"/>
        <end position="354"/>
    </location>
</feature>
<dbReference type="PANTHER" id="PTHR23150:SF19">
    <property type="entry name" value="FORMYLGLYCINE-GENERATING ENZYME"/>
    <property type="match status" value="1"/>
</dbReference>